<dbReference type="InterPro" id="IPR008983">
    <property type="entry name" value="Tumour_necrosis_fac-like_dom"/>
</dbReference>
<evidence type="ECO:0000259" key="3">
    <source>
        <dbReference type="Pfam" id="PF00229"/>
    </source>
</evidence>
<gene>
    <name evidence="4" type="ORF">DPX16_23117</name>
</gene>
<dbReference type="OrthoDB" id="9936525at2759"/>
<reference evidence="4 5" key="1">
    <citation type="submission" date="2018-10" db="EMBL/GenBank/DDBJ databases">
        <title>Genome assembly for a Yunnan-Guizhou Plateau 3E fish, Anabarilius grahami (Regan), and its evolutionary and genetic applications.</title>
        <authorList>
            <person name="Jiang W."/>
        </authorList>
    </citation>
    <scope>NUCLEOTIDE SEQUENCE [LARGE SCALE GENOMIC DNA]</scope>
    <source>
        <strain evidence="4">AG-KIZ</strain>
        <tissue evidence="4">Muscle</tissue>
    </source>
</reference>
<proteinExistence type="inferred from homology"/>
<keyword evidence="2" id="KW-0812">Transmembrane</keyword>
<dbReference type="SUPFAM" id="SSF49842">
    <property type="entry name" value="TNF-like"/>
    <property type="match status" value="1"/>
</dbReference>
<accession>A0A3N0XHP1</accession>
<comment type="caution">
    <text evidence="4">The sequence shown here is derived from an EMBL/GenBank/DDBJ whole genome shotgun (WGS) entry which is preliminary data.</text>
</comment>
<feature type="transmembrane region" description="Helical" evidence="2">
    <location>
        <begin position="36"/>
        <end position="54"/>
    </location>
</feature>
<keyword evidence="5" id="KW-1185">Reference proteome</keyword>
<feature type="domain" description="THD" evidence="3">
    <location>
        <begin position="117"/>
        <end position="216"/>
    </location>
</feature>
<evidence type="ECO:0000256" key="2">
    <source>
        <dbReference type="SAM" id="Phobius"/>
    </source>
</evidence>
<evidence type="ECO:0000313" key="4">
    <source>
        <dbReference type="EMBL" id="ROI27795.1"/>
    </source>
</evidence>
<dbReference type="Pfam" id="PF00229">
    <property type="entry name" value="TNF"/>
    <property type="match status" value="1"/>
</dbReference>
<evidence type="ECO:0000313" key="5">
    <source>
        <dbReference type="Proteomes" id="UP000281406"/>
    </source>
</evidence>
<dbReference type="AlphaFoldDB" id="A0A3N0XHP1"/>
<comment type="similarity">
    <text evidence="1">Belongs to the tumor necrosis factor family.</text>
</comment>
<dbReference type="InterPro" id="IPR006052">
    <property type="entry name" value="TNF_dom"/>
</dbReference>
<dbReference type="GO" id="GO:0005164">
    <property type="term" value="F:tumor necrosis factor receptor binding"/>
    <property type="evidence" value="ECO:0007669"/>
    <property type="project" value="InterPro"/>
</dbReference>
<keyword evidence="2" id="KW-0472">Membrane</keyword>
<keyword evidence="2" id="KW-1133">Transmembrane helix</keyword>
<organism evidence="4 5">
    <name type="scientific">Anabarilius grahami</name>
    <name type="common">Kanglang fish</name>
    <name type="synonym">Barilius grahami</name>
    <dbReference type="NCBI Taxonomy" id="495550"/>
    <lineage>
        <taxon>Eukaryota</taxon>
        <taxon>Metazoa</taxon>
        <taxon>Chordata</taxon>
        <taxon>Craniata</taxon>
        <taxon>Vertebrata</taxon>
        <taxon>Euteleostomi</taxon>
        <taxon>Actinopterygii</taxon>
        <taxon>Neopterygii</taxon>
        <taxon>Teleostei</taxon>
        <taxon>Ostariophysi</taxon>
        <taxon>Cypriniformes</taxon>
        <taxon>Xenocyprididae</taxon>
        <taxon>Xenocypridinae</taxon>
        <taxon>Xenocypridinae incertae sedis</taxon>
        <taxon>Anabarilius</taxon>
    </lineage>
</organism>
<sequence>MARVEMSEFGVEQEQMMQVLIRHCQTMKRQETRLRLATAALLATFLATLLWLQFQQLYCFKTTKDSFSGAHSEVLNTEGLMRHILHLEGLTSARNQFGDCSEEQPIKWDIMNDDNDSQNFKLENQTVLHFFTKGLYLINLRFSYRIVYNQCDPSELLTLEVNVTEKHSNYKKERVVISGTESMICRNYSLQSITLNQVILLESETSLRVKINKDSCKFVSKGNLDVTSIGFFERFY</sequence>
<name>A0A3N0XHP1_ANAGA</name>
<dbReference type="Proteomes" id="UP000281406">
    <property type="component" value="Unassembled WGS sequence"/>
</dbReference>
<dbReference type="Gene3D" id="2.60.120.40">
    <property type="match status" value="1"/>
</dbReference>
<protein>
    <recommendedName>
        <fullName evidence="3">THD domain-containing protein</fullName>
    </recommendedName>
</protein>
<dbReference type="EMBL" id="RJVU01073043">
    <property type="protein sequence ID" value="ROI27795.1"/>
    <property type="molecule type" value="Genomic_DNA"/>
</dbReference>
<dbReference type="GO" id="GO:0016020">
    <property type="term" value="C:membrane"/>
    <property type="evidence" value="ECO:0007669"/>
    <property type="project" value="InterPro"/>
</dbReference>
<evidence type="ECO:0000256" key="1">
    <source>
        <dbReference type="ARBA" id="ARBA00008670"/>
    </source>
</evidence>
<dbReference type="GO" id="GO:0006955">
    <property type="term" value="P:immune response"/>
    <property type="evidence" value="ECO:0007669"/>
    <property type="project" value="InterPro"/>
</dbReference>